<dbReference type="Gene3D" id="2.120.10.70">
    <property type="entry name" value="Fucose-specific lectin"/>
    <property type="match status" value="1"/>
</dbReference>
<dbReference type="EMBL" id="KV428064">
    <property type="protein sequence ID" value="KZT38409.1"/>
    <property type="molecule type" value="Genomic_DNA"/>
</dbReference>
<dbReference type="OrthoDB" id="407298at2759"/>
<evidence type="ECO:0000313" key="1">
    <source>
        <dbReference type="EMBL" id="KZT38409.1"/>
    </source>
</evidence>
<accession>A0A166DDP5</accession>
<dbReference type="SUPFAM" id="SSF89372">
    <property type="entry name" value="Fucose-specific lectin"/>
    <property type="match status" value="1"/>
</dbReference>
<gene>
    <name evidence="1" type="ORF">SISSUDRAFT_1047101</name>
</gene>
<dbReference type="AlphaFoldDB" id="A0A166DDP5"/>
<protein>
    <recommendedName>
        <fullName evidence="3">Fucose-specific lectin</fullName>
    </recommendedName>
</protein>
<sequence>MASISAMEASPLASAYWKDNKGNVHIRVYYQDRDGNVCQVKWDDGTWAVGSDVLFKDNTLRGPIAAIVYPDTDSDTASNIPGPNPEIHIFYIDLTTNPAAIREIIKPKDSEVWTKVEDAVPTYCLAVTSGLAASEYQDPHIRVYYQDTDGYIRESSWDSATKKWTGGTDDKEKIISEEPALTGTAIAAGVGVNYTLYPVITIIWQDPDHNIAGTLKSVDWQMQETTTPIEFPASYPVNDSGSISVASWNNDKTLVYYEGVKGRVQKITYTWKTKAWEGPHHALKGSLLSSASAGRGSLASAAFAPQINGSIGSIFYQPVGDVSVVEIAI</sequence>
<keyword evidence="2" id="KW-1185">Reference proteome</keyword>
<reference evidence="1 2" key="1">
    <citation type="journal article" date="2016" name="Mol. Biol. Evol.">
        <title>Comparative Genomics of Early-Diverging Mushroom-Forming Fungi Provides Insights into the Origins of Lignocellulose Decay Capabilities.</title>
        <authorList>
            <person name="Nagy L.G."/>
            <person name="Riley R."/>
            <person name="Tritt A."/>
            <person name="Adam C."/>
            <person name="Daum C."/>
            <person name="Floudas D."/>
            <person name="Sun H."/>
            <person name="Yadav J.S."/>
            <person name="Pangilinan J."/>
            <person name="Larsson K.H."/>
            <person name="Matsuura K."/>
            <person name="Barry K."/>
            <person name="Labutti K."/>
            <person name="Kuo R."/>
            <person name="Ohm R.A."/>
            <person name="Bhattacharya S.S."/>
            <person name="Shirouzu T."/>
            <person name="Yoshinaga Y."/>
            <person name="Martin F.M."/>
            <person name="Grigoriev I.V."/>
            <person name="Hibbett D.S."/>
        </authorList>
    </citation>
    <scope>NUCLEOTIDE SEQUENCE [LARGE SCALE GENOMIC DNA]</scope>
    <source>
        <strain evidence="1 2">HHB10207 ss-3</strain>
    </source>
</reference>
<evidence type="ECO:0000313" key="2">
    <source>
        <dbReference type="Proteomes" id="UP000076798"/>
    </source>
</evidence>
<proteinExistence type="predicted"/>
<name>A0A166DDP5_9AGAM</name>
<dbReference type="Proteomes" id="UP000076798">
    <property type="component" value="Unassembled WGS sequence"/>
</dbReference>
<organism evidence="1 2">
    <name type="scientific">Sistotremastrum suecicum HHB10207 ss-3</name>
    <dbReference type="NCBI Taxonomy" id="1314776"/>
    <lineage>
        <taxon>Eukaryota</taxon>
        <taxon>Fungi</taxon>
        <taxon>Dikarya</taxon>
        <taxon>Basidiomycota</taxon>
        <taxon>Agaricomycotina</taxon>
        <taxon>Agaricomycetes</taxon>
        <taxon>Sistotremastrales</taxon>
        <taxon>Sistotremastraceae</taxon>
        <taxon>Sistotremastrum</taxon>
    </lineage>
</organism>
<evidence type="ECO:0008006" key="3">
    <source>
        <dbReference type="Google" id="ProtNLM"/>
    </source>
</evidence>